<gene>
    <name evidence="1" type="ORF">ES332_D12G091900v1</name>
</gene>
<proteinExistence type="predicted"/>
<dbReference type="EMBL" id="CM017634">
    <property type="protein sequence ID" value="TYH38169.1"/>
    <property type="molecule type" value="Genomic_DNA"/>
</dbReference>
<reference evidence="1 2" key="1">
    <citation type="submission" date="2019-07" db="EMBL/GenBank/DDBJ databases">
        <title>WGS assembly of Gossypium tomentosum.</title>
        <authorList>
            <person name="Chen Z.J."/>
            <person name="Sreedasyam A."/>
            <person name="Ando A."/>
            <person name="Song Q."/>
            <person name="De L."/>
            <person name="Hulse-Kemp A."/>
            <person name="Ding M."/>
            <person name="Ye W."/>
            <person name="Kirkbride R."/>
            <person name="Jenkins J."/>
            <person name="Plott C."/>
            <person name="Lovell J."/>
            <person name="Lin Y.-M."/>
            <person name="Vaughn R."/>
            <person name="Liu B."/>
            <person name="Li W."/>
            <person name="Simpson S."/>
            <person name="Scheffler B."/>
            <person name="Saski C."/>
            <person name="Grover C."/>
            <person name="Hu G."/>
            <person name="Conover J."/>
            <person name="Carlson J."/>
            <person name="Shu S."/>
            <person name="Boston L."/>
            <person name="Williams M."/>
            <person name="Peterson D."/>
            <person name="Mcgee K."/>
            <person name="Jones D."/>
            <person name="Wendel J."/>
            <person name="Stelly D."/>
            <person name="Grimwood J."/>
            <person name="Schmutz J."/>
        </authorList>
    </citation>
    <scope>NUCLEOTIDE SEQUENCE [LARGE SCALE GENOMIC DNA]</scope>
    <source>
        <strain evidence="1">7179.01</strain>
    </source>
</reference>
<evidence type="ECO:0000313" key="1">
    <source>
        <dbReference type="EMBL" id="TYH38169.1"/>
    </source>
</evidence>
<organism evidence="1 2">
    <name type="scientific">Gossypium tomentosum</name>
    <name type="common">Hawaiian cotton</name>
    <name type="synonym">Gossypium sandvicense</name>
    <dbReference type="NCBI Taxonomy" id="34277"/>
    <lineage>
        <taxon>Eukaryota</taxon>
        <taxon>Viridiplantae</taxon>
        <taxon>Streptophyta</taxon>
        <taxon>Embryophyta</taxon>
        <taxon>Tracheophyta</taxon>
        <taxon>Spermatophyta</taxon>
        <taxon>Magnoliopsida</taxon>
        <taxon>eudicotyledons</taxon>
        <taxon>Gunneridae</taxon>
        <taxon>Pentapetalae</taxon>
        <taxon>rosids</taxon>
        <taxon>malvids</taxon>
        <taxon>Malvales</taxon>
        <taxon>Malvaceae</taxon>
        <taxon>Malvoideae</taxon>
        <taxon>Gossypium</taxon>
    </lineage>
</organism>
<sequence length="68" mass="7790">MKRLNLSSQLATDLYQIIIKAHLMLSPDNKGRYKFPRRNPPKRLSATLCFPKNSPLSKSVQNATYQLS</sequence>
<protein>
    <submittedName>
        <fullName evidence="1">Uncharacterized protein</fullName>
    </submittedName>
</protein>
<dbReference type="Proteomes" id="UP000322667">
    <property type="component" value="Chromosome D12"/>
</dbReference>
<name>A0A5D2I8F8_GOSTO</name>
<keyword evidence="2" id="KW-1185">Reference proteome</keyword>
<dbReference type="AlphaFoldDB" id="A0A5D2I8F8"/>
<accession>A0A5D2I8F8</accession>
<dbReference type="EMBL" id="CM017634">
    <property type="protein sequence ID" value="TYH38170.1"/>
    <property type="molecule type" value="Genomic_DNA"/>
</dbReference>
<evidence type="ECO:0000313" key="2">
    <source>
        <dbReference type="Proteomes" id="UP000322667"/>
    </source>
</evidence>